<dbReference type="EMBL" id="NHYE01005440">
    <property type="protein sequence ID" value="PPQ72774.1"/>
    <property type="molecule type" value="Genomic_DNA"/>
</dbReference>
<proteinExistence type="predicted"/>
<dbReference type="AlphaFoldDB" id="A0A409W2M6"/>
<evidence type="ECO:0000313" key="1">
    <source>
        <dbReference type="EMBL" id="PPQ72774.1"/>
    </source>
</evidence>
<organism evidence="1 2">
    <name type="scientific">Gymnopilus dilepis</name>
    <dbReference type="NCBI Taxonomy" id="231916"/>
    <lineage>
        <taxon>Eukaryota</taxon>
        <taxon>Fungi</taxon>
        <taxon>Dikarya</taxon>
        <taxon>Basidiomycota</taxon>
        <taxon>Agaricomycotina</taxon>
        <taxon>Agaricomycetes</taxon>
        <taxon>Agaricomycetidae</taxon>
        <taxon>Agaricales</taxon>
        <taxon>Agaricineae</taxon>
        <taxon>Hymenogastraceae</taxon>
        <taxon>Gymnopilus</taxon>
    </lineage>
</organism>
<accession>A0A409W2M6</accession>
<comment type="caution">
    <text evidence="1">The sequence shown here is derived from an EMBL/GenBank/DDBJ whole genome shotgun (WGS) entry which is preliminary data.</text>
</comment>
<gene>
    <name evidence="1" type="ORF">CVT26_003156</name>
</gene>
<evidence type="ECO:0000313" key="2">
    <source>
        <dbReference type="Proteomes" id="UP000284706"/>
    </source>
</evidence>
<protein>
    <submittedName>
        <fullName evidence="1">Uncharacterized protein</fullName>
    </submittedName>
</protein>
<dbReference type="OrthoDB" id="3025222at2759"/>
<dbReference type="InParanoid" id="A0A409W2M6"/>
<sequence length="202" mass="22483">MYIEDKVDLQFFYQPSSDPSESEDSFRGSRTHCSTWPYVWASKVVLCQVRPSKRGHGRKCHRTYGNLQYIAASLLSGRARSLGLLDTPQIVGSLAEGLAFADEVLYNYQGEAAEKAAEITAIGSCLQLLGGASRLMQEQPDRFAEDKLLAALDHLNASTDGISILVALTKSHLQREPLQDLTTEEIVRNLRDAGWQLPQTWQ</sequence>
<dbReference type="Proteomes" id="UP000284706">
    <property type="component" value="Unassembled WGS sequence"/>
</dbReference>
<name>A0A409W2M6_9AGAR</name>
<reference evidence="1 2" key="1">
    <citation type="journal article" date="2018" name="Evol. Lett.">
        <title>Horizontal gene cluster transfer increased hallucinogenic mushroom diversity.</title>
        <authorList>
            <person name="Reynolds H.T."/>
            <person name="Vijayakumar V."/>
            <person name="Gluck-Thaler E."/>
            <person name="Korotkin H.B."/>
            <person name="Matheny P.B."/>
            <person name="Slot J.C."/>
        </authorList>
    </citation>
    <scope>NUCLEOTIDE SEQUENCE [LARGE SCALE GENOMIC DNA]</scope>
    <source>
        <strain evidence="1 2">SRW20</strain>
    </source>
</reference>
<keyword evidence="2" id="KW-1185">Reference proteome</keyword>